<sequence length="390" mass="42057">MSQKNPHSKIFILAILSVSIMITTGTAISSALPEMAKSFPNISVAKIDMIATIQQFSVMVTLLLSGIISKKIGIKKTISIGLILTGVAGVFPLFSHNFSLILISRLIVGCGIGLFNSLAITIIDLFYEDPTRSEMLGFRSATEQIGVSILNIIVGMLVLINWHASFLIYLLAFPLLAFFLKVVPEPPIPETNSDKKQRINVSVIIMTLLLALMVACSTSVVIQIPNIVVTDLSKTGAVSSLIISVNTLMGMITGIFFGRVYGFVKKFVLPIGIIFMAIGSLVIVSYHSVLGATIGAIICGISYPLVGSYIFSLVNVIAPEGSETLANSTLLIGANLGSFSTPFFLSELGKLNSLTTQAGPFLTIFWLLIILTVIILIYQLFFQKKTNNQL</sequence>
<evidence type="ECO:0000256" key="5">
    <source>
        <dbReference type="ARBA" id="ARBA00022989"/>
    </source>
</evidence>
<dbReference type="Proteomes" id="UP000237923">
    <property type="component" value="Unassembled WGS sequence"/>
</dbReference>
<dbReference type="Pfam" id="PF07690">
    <property type="entry name" value="MFS_1"/>
    <property type="match status" value="1"/>
</dbReference>
<dbReference type="RefSeq" id="WP_072613466.1">
    <property type="nucleotide sequence ID" value="NZ_AP017935.1"/>
</dbReference>
<dbReference type="InterPro" id="IPR050171">
    <property type="entry name" value="MFS_Transporters"/>
</dbReference>
<dbReference type="PANTHER" id="PTHR23517:SF2">
    <property type="entry name" value="MULTIDRUG RESISTANCE PROTEIN MDTH"/>
    <property type="match status" value="1"/>
</dbReference>
<evidence type="ECO:0000313" key="9">
    <source>
        <dbReference type="EMBL" id="SPD91710.1"/>
    </source>
</evidence>
<dbReference type="Proteomes" id="UP000239237">
    <property type="component" value="Unassembled WGS sequence"/>
</dbReference>
<feature type="transmembrane region" description="Helical" evidence="7">
    <location>
        <begin position="203"/>
        <end position="224"/>
    </location>
</feature>
<protein>
    <submittedName>
        <fullName evidence="10">Multidrug resistance protein D</fullName>
    </submittedName>
</protein>
<feature type="domain" description="Major facilitator superfamily (MFS) profile" evidence="8">
    <location>
        <begin position="10"/>
        <end position="387"/>
    </location>
</feature>
<gene>
    <name evidence="9" type="ORF">LES8486_00694</name>
    <name evidence="10" type="ORF">LES9216_00841</name>
</gene>
<comment type="subcellular location">
    <subcellularLocation>
        <location evidence="1">Cell membrane</location>
        <topology evidence="1">Multi-pass membrane protein</topology>
    </subcellularLocation>
</comment>
<dbReference type="Gene3D" id="1.20.1250.20">
    <property type="entry name" value="MFS general substrate transporter like domains"/>
    <property type="match status" value="1"/>
</dbReference>
<feature type="transmembrane region" description="Helical" evidence="7">
    <location>
        <begin position="364"/>
        <end position="382"/>
    </location>
</feature>
<feature type="transmembrane region" description="Helical" evidence="7">
    <location>
        <begin position="267"/>
        <end position="286"/>
    </location>
</feature>
<keyword evidence="2" id="KW-0813">Transport</keyword>
<feature type="transmembrane region" description="Helical" evidence="7">
    <location>
        <begin position="44"/>
        <end position="65"/>
    </location>
</feature>
<feature type="transmembrane region" description="Helical" evidence="7">
    <location>
        <begin position="12"/>
        <end position="32"/>
    </location>
</feature>
<evidence type="ECO:0000256" key="4">
    <source>
        <dbReference type="ARBA" id="ARBA00022692"/>
    </source>
</evidence>
<evidence type="ECO:0000259" key="8">
    <source>
        <dbReference type="PROSITE" id="PS50850"/>
    </source>
</evidence>
<organism evidence="10 11">
    <name type="scientific">Leuconostoc suionicum</name>
    <dbReference type="NCBI Taxonomy" id="1511761"/>
    <lineage>
        <taxon>Bacteria</taxon>
        <taxon>Bacillati</taxon>
        <taxon>Bacillota</taxon>
        <taxon>Bacilli</taxon>
        <taxon>Lactobacillales</taxon>
        <taxon>Lactobacillaceae</taxon>
        <taxon>Leuconostoc</taxon>
    </lineage>
</organism>
<dbReference type="GO" id="GO:0005886">
    <property type="term" value="C:plasma membrane"/>
    <property type="evidence" value="ECO:0007669"/>
    <property type="project" value="UniProtKB-SubCell"/>
</dbReference>
<reference evidence="10 11" key="2">
    <citation type="submission" date="2018-02" db="EMBL/GenBank/DDBJ databases">
        <authorList>
            <person name="Cohen D.B."/>
            <person name="Kent A.D."/>
        </authorList>
    </citation>
    <scope>NUCLEOTIDE SEQUENCE [LARGE SCALE GENOMIC DNA]</scope>
    <source>
        <strain evidence="10 11">CECT 9216</strain>
    </source>
</reference>
<dbReference type="KEGG" id="lsu:A6B45_04020"/>
<dbReference type="PROSITE" id="PS50850">
    <property type="entry name" value="MFS"/>
    <property type="match status" value="1"/>
</dbReference>
<evidence type="ECO:0000313" key="11">
    <source>
        <dbReference type="Proteomes" id="UP000237923"/>
    </source>
</evidence>
<dbReference type="InterPro" id="IPR011701">
    <property type="entry name" value="MFS"/>
</dbReference>
<keyword evidence="5 7" id="KW-1133">Transmembrane helix</keyword>
<dbReference type="InterPro" id="IPR020846">
    <property type="entry name" value="MFS_dom"/>
</dbReference>
<feature type="transmembrane region" description="Helical" evidence="7">
    <location>
        <begin position="100"/>
        <end position="123"/>
    </location>
</feature>
<dbReference type="EMBL" id="OKQR01000001">
    <property type="protein sequence ID" value="SPD91710.1"/>
    <property type="molecule type" value="Genomic_DNA"/>
</dbReference>
<evidence type="ECO:0000313" key="10">
    <source>
        <dbReference type="EMBL" id="SPE06989.1"/>
    </source>
</evidence>
<evidence type="ECO:0000256" key="6">
    <source>
        <dbReference type="ARBA" id="ARBA00023136"/>
    </source>
</evidence>
<feature type="transmembrane region" description="Helical" evidence="7">
    <location>
        <begin position="236"/>
        <end position="260"/>
    </location>
</feature>
<keyword evidence="3" id="KW-1003">Cell membrane</keyword>
<feature type="transmembrane region" description="Helical" evidence="7">
    <location>
        <begin position="325"/>
        <end position="344"/>
    </location>
</feature>
<dbReference type="InterPro" id="IPR036259">
    <property type="entry name" value="MFS_trans_sf"/>
</dbReference>
<evidence type="ECO:0000256" key="7">
    <source>
        <dbReference type="SAM" id="Phobius"/>
    </source>
</evidence>
<evidence type="ECO:0000313" key="12">
    <source>
        <dbReference type="Proteomes" id="UP000239237"/>
    </source>
</evidence>
<proteinExistence type="predicted"/>
<keyword evidence="12" id="KW-1185">Reference proteome</keyword>
<keyword evidence="4 7" id="KW-0812">Transmembrane</keyword>
<feature type="transmembrane region" description="Helical" evidence="7">
    <location>
        <begin position="292"/>
        <end position="318"/>
    </location>
</feature>
<reference evidence="9 12" key="1">
    <citation type="submission" date="2018-02" db="EMBL/GenBank/DDBJ databases">
        <authorList>
            <person name="Rodrigo-Torres L."/>
            <person name="Arahal R. D."/>
            <person name="Lucena T."/>
        </authorList>
    </citation>
    <scope>NUCLEOTIDE SEQUENCE [LARGE SCALE GENOMIC DNA]</scope>
    <source>
        <strain evidence="9 12">CECT 8486</strain>
    </source>
</reference>
<name>A0A2N9K8Z4_9LACO</name>
<dbReference type="SUPFAM" id="SSF103473">
    <property type="entry name" value="MFS general substrate transporter"/>
    <property type="match status" value="1"/>
</dbReference>
<dbReference type="GeneID" id="99673947"/>
<dbReference type="EMBL" id="OKQU01000001">
    <property type="protein sequence ID" value="SPE06989.1"/>
    <property type="molecule type" value="Genomic_DNA"/>
</dbReference>
<evidence type="ECO:0000256" key="3">
    <source>
        <dbReference type="ARBA" id="ARBA00022475"/>
    </source>
</evidence>
<dbReference type="PANTHER" id="PTHR23517">
    <property type="entry name" value="RESISTANCE PROTEIN MDTM, PUTATIVE-RELATED-RELATED"/>
    <property type="match status" value="1"/>
</dbReference>
<keyword evidence="6 7" id="KW-0472">Membrane</keyword>
<feature type="transmembrane region" description="Helical" evidence="7">
    <location>
        <begin position="77"/>
        <end position="94"/>
    </location>
</feature>
<dbReference type="AlphaFoldDB" id="A0A2N9K8Z4"/>
<evidence type="ECO:0000256" key="2">
    <source>
        <dbReference type="ARBA" id="ARBA00022448"/>
    </source>
</evidence>
<feature type="transmembrane region" description="Helical" evidence="7">
    <location>
        <begin position="166"/>
        <end position="183"/>
    </location>
</feature>
<dbReference type="GO" id="GO:0022857">
    <property type="term" value="F:transmembrane transporter activity"/>
    <property type="evidence" value="ECO:0007669"/>
    <property type="project" value="InterPro"/>
</dbReference>
<accession>A0A2N9K8Z4</accession>
<evidence type="ECO:0000256" key="1">
    <source>
        <dbReference type="ARBA" id="ARBA00004651"/>
    </source>
</evidence>